<evidence type="ECO:0000313" key="10">
    <source>
        <dbReference type="Proteomes" id="UP000435985"/>
    </source>
</evidence>
<evidence type="ECO:0000256" key="1">
    <source>
        <dbReference type="SAM" id="SignalP"/>
    </source>
</evidence>
<sequence length="235" mass="27067">MKQIISALFLCMLLSGVPRLQAQNIQLHYDFGRSLYDKDLQGRPLFTSTVEKFHPDTWGSTYFFVDMDYTSEGVASAYWEIARELKFWKGPFSAHLEYNGGLSKGMSYKNAYLAGATYTFNNASFSKGFTLTAMYKYIQKHQSPNNFQLTGTWYVNFCRNLLTFSGFADWWREETNYGKTIFLSEPQFWVNLNKIKGVNKNFNLSVGSEVELSNNFGGRDGFYVIPTLALKWTLN</sequence>
<reference evidence="7 8" key="1">
    <citation type="journal article" date="2019" name="Nat. Med.">
        <title>A library of human gut bacterial isolates paired with longitudinal multiomics data enables mechanistic microbiome research.</title>
        <authorList>
            <person name="Poyet M."/>
            <person name="Groussin M."/>
            <person name="Gibbons S.M."/>
            <person name="Avila-Pacheco J."/>
            <person name="Jiang X."/>
            <person name="Kearney S.M."/>
            <person name="Perrotta A.R."/>
            <person name="Berdy B."/>
            <person name="Zhao S."/>
            <person name="Lieberman T.D."/>
            <person name="Swanson P.K."/>
            <person name="Smith M."/>
            <person name="Roesemann S."/>
            <person name="Alexander J.E."/>
            <person name="Rich S.A."/>
            <person name="Livny J."/>
            <person name="Vlamakis H."/>
            <person name="Clish C."/>
            <person name="Bullock K."/>
            <person name="Deik A."/>
            <person name="Scott J."/>
            <person name="Pierce K.A."/>
            <person name="Xavier R.J."/>
            <person name="Alm E.J."/>
        </authorList>
    </citation>
    <scope>NUCLEOTIDE SEQUENCE [LARGE SCALE GENOMIC DNA]</scope>
    <source>
        <strain evidence="5 10">BIOML-A14</strain>
        <strain evidence="4 9">BIOML-A15</strain>
        <strain evidence="2 8">BIOML-A160</strain>
        <strain evidence="3 7">BIOML-A163</strain>
    </source>
</reference>
<dbReference type="EMBL" id="VWLE01000033">
    <property type="protein sequence ID" value="KAA3953809.1"/>
    <property type="molecule type" value="Genomic_DNA"/>
</dbReference>
<dbReference type="Proteomes" id="UP000424805">
    <property type="component" value="Unassembled WGS sequence"/>
</dbReference>
<dbReference type="STRING" id="28116.Bovatus_04691"/>
<keyword evidence="1" id="KW-0732">Signal</keyword>
<evidence type="ECO:0000313" key="2">
    <source>
        <dbReference type="EMBL" id="KAA3926845.1"/>
    </source>
</evidence>
<evidence type="ECO:0000313" key="9">
    <source>
        <dbReference type="Proteomes" id="UP000424805"/>
    </source>
</evidence>
<evidence type="ECO:0000313" key="4">
    <source>
        <dbReference type="EMBL" id="KAA4627069.1"/>
    </source>
</evidence>
<dbReference type="EMBL" id="JAQNZF010000010">
    <property type="protein sequence ID" value="MDC2742586.1"/>
    <property type="molecule type" value="Genomic_DNA"/>
</dbReference>
<dbReference type="SUPFAM" id="SSF111364">
    <property type="entry name" value="Tsx-like channel"/>
    <property type="match status" value="1"/>
</dbReference>
<evidence type="ECO:0000313" key="5">
    <source>
        <dbReference type="EMBL" id="KAA4663776.1"/>
    </source>
</evidence>
<evidence type="ECO:0000313" key="6">
    <source>
        <dbReference type="EMBL" id="MDC2742586.1"/>
    </source>
</evidence>
<feature type="signal peptide" evidence="1">
    <location>
        <begin position="1"/>
        <end position="22"/>
    </location>
</feature>
<dbReference type="Proteomes" id="UP000435985">
    <property type="component" value="Unassembled WGS sequence"/>
</dbReference>
<dbReference type="Pfam" id="PF16412">
    <property type="entry name" value="DUF5020"/>
    <property type="match status" value="1"/>
</dbReference>
<evidence type="ECO:0000313" key="8">
    <source>
        <dbReference type="Proteomes" id="UP000365824"/>
    </source>
</evidence>
<gene>
    <name evidence="4" type="ORF">F3B90_11280</name>
    <name evidence="5" type="ORF">F3B98_13470</name>
    <name evidence="3" type="ORF">F3D71_04580</name>
    <name evidence="2" type="ORF">F3F25_16685</name>
    <name evidence="6" type="ORF">PO382_10155</name>
</gene>
<evidence type="ECO:0000313" key="3">
    <source>
        <dbReference type="EMBL" id="KAA3953809.1"/>
    </source>
</evidence>
<dbReference type="EMBL" id="VWFP01000010">
    <property type="protein sequence ID" value="KAA4627069.1"/>
    <property type="molecule type" value="Genomic_DNA"/>
</dbReference>
<dbReference type="Proteomes" id="UP000323717">
    <property type="component" value="Unassembled WGS sequence"/>
</dbReference>
<organism evidence="5 10">
    <name type="scientific">Bacteroides ovatus</name>
    <dbReference type="NCBI Taxonomy" id="28116"/>
    <lineage>
        <taxon>Bacteria</taxon>
        <taxon>Pseudomonadati</taxon>
        <taxon>Bacteroidota</taxon>
        <taxon>Bacteroidia</taxon>
        <taxon>Bacteroidales</taxon>
        <taxon>Bacteroidaceae</taxon>
        <taxon>Bacteroides</taxon>
    </lineage>
</organism>
<dbReference type="EMBL" id="VWLB01000028">
    <property type="protein sequence ID" value="KAA3926845.1"/>
    <property type="molecule type" value="Genomic_DNA"/>
</dbReference>
<dbReference type="AlphaFoldDB" id="A0A139LHF8"/>
<dbReference type="Proteomes" id="UP001219389">
    <property type="component" value="Unassembled WGS sequence"/>
</dbReference>
<feature type="chain" id="PRO_5042681971" evidence="1">
    <location>
        <begin position="23"/>
        <end position="235"/>
    </location>
</feature>
<dbReference type="RefSeq" id="WP_004308283.1">
    <property type="nucleotide sequence ID" value="NZ_CAAKNR010000195.1"/>
</dbReference>
<dbReference type="EMBL" id="VWFO01000015">
    <property type="protein sequence ID" value="KAA4663776.1"/>
    <property type="molecule type" value="Genomic_DNA"/>
</dbReference>
<accession>A0A139LHF8</accession>
<comment type="caution">
    <text evidence="5">The sequence shown here is derived from an EMBL/GenBank/DDBJ whole genome shotgun (WGS) entry which is preliminary data.</text>
</comment>
<dbReference type="Proteomes" id="UP000365824">
    <property type="component" value="Unassembled WGS sequence"/>
</dbReference>
<dbReference type="GO" id="GO:0009279">
    <property type="term" value="C:cell outer membrane"/>
    <property type="evidence" value="ECO:0007669"/>
    <property type="project" value="InterPro"/>
</dbReference>
<protein>
    <submittedName>
        <fullName evidence="5">DUF5020 family protein</fullName>
    </submittedName>
</protein>
<evidence type="ECO:0000313" key="7">
    <source>
        <dbReference type="Proteomes" id="UP000323717"/>
    </source>
</evidence>
<proteinExistence type="predicted"/>
<name>A0A139LHF8_BACOV</name>
<dbReference type="InterPro" id="IPR036777">
    <property type="entry name" value="Channel_Tsx-like_sf"/>
</dbReference>
<reference evidence="6" key="2">
    <citation type="submission" date="2022-10" db="EMBL/GenBank/DDBJ databases">
        <title>Human gut microbiome strain richness.</title>
        <authorList>
            <person name="Chen-Liaw A."/>
        </authorList>
    </citation>
    <scope>NUCLEOTIDE SEQUENCE</scope>
    <source>
        <strain evidence="6">BSD2780120875st1_E1_BSD2780120875_150330</strain>
    </source>
</reference>